<dbReference type="CDD" id="cd16917">
    <property type="entry name" value="HATPase_UhpB-NarQ-NarX-like"/>
    <property type="match status" value="1"/>
</dbReference>
<keyword evidence="7" id="KW-0963">Cytoplasm</keyword>
<reference evidence="18 19" key="1">
    <citation type="submission" date="2022-08" db="EMBL/GenBank/DDBJ databases">
        <title>Reclassification of Massilia species as members of the genera Telluria, Duganella, Pseudoduganella, Mokoshia gen. nov. and Zemynaea gen. nov. using orthogonal and non-orthogonal genome-based approaches.</title>
        <authorList>
            <person name="Bowman J.P."/>
        </authorList>
    </citation>
    <scope>NUCLEOTIDE SEQUENCE [LARGE SCALE GENOMIC DNA]</scope>
    <source>
        <strain evidence="18 19">JCM 31607</strain>
    </source>
</reference>
<keyword evidence="13" id="KW-0411">Iron-sulfur</keyword>
<evidence type="ECO:0000256" key="9">
    <source>
        <dbReference type="ARBA" id="ARBA00022723"/>
    </source>
</evidence>
<evidence type="ECO:0000256" key="6">
    <source>
        <dbReference type="ARBA" id="ARBA00022485"/>
    </source>
</evidence>
<dbReference type="RefSeq" id="WP_258855707.1">
    <property type="nucleotide sequence ID" value="NZ_JANUGV010000001.1"/>
</dbReference>
<evidence type="ECO:0000256" key="4">
    <source>
        <dbReference type="ARBA" id="ARBA00012438"/>
    </source>
</evidence>
<keyword evidence="9" id="KW-0479">Metal-binding</keyword>
<dbReference type="PRINTS" id="PR00344">
    <property type="entry name" value="BCTRLSENSOR"/>
</dbReference>
<evidence type="ECO:0000256" key="11">
    <source>
        <dbReference type="ARBA" id="ARBA00023004"/>
    </source>
</evidence>
<keyword evidence="19" id="KW-1185">Reference proteome</keyword>
<proteinExistence type="predicted"/>
<dbReference type="InterPro" id="IPR050482">
    <property type="entry name" value="Sensor_HK_TwoCompSys"/>
</dbReference>
<evidence type="ECO:0000256" key="5">
    <source>
        <dbReference type="ARBA" id="ARBA00017322"/>
    </source>
</evidence>
<evidence type="ECO:0000256" key="12">
    <source>
        <dbReference type="ARBA" id="ARBA00023012"/>
    </source>
</evidence>
<keyword evidence="12" id="KW-0902">Two-component regulatory system</keyword>
<dbReference type="SUPFAM" id="SSF55874">
    <property type="entry name" value="ATPase domain of HSP90 chaperone/DNA topoisomerase II/histidine kinase"/>
    <property type="match status" value="1"/>
</dbReference>
<dbReference type="SMART" id="SM00387">
    <property type="entry name" value="HATPase_c"/>
    <property type="match status" value="1"/>
</dbReference>
<keyword evidence="16" id="KW-0732">Signal</keyword>
<keyword evidence="11" id="KW-0408">Iron</keyword>
<organism evidence="18 19">
    <name type="scientific">Massilia solisilvae</name>
    <dbReference type="NCBI Taxonomy" id="1811225"/>
    <lineage>
        <taxon>Bacteria</taxon>
        <taxon>Pseudomonadati</taxon>
        <taxon>Pseudomonadota</taxon>
        <taxon>Betaproteobacteria</taxon>
        <taxon>Burkholderiales</taxon>
        <taxon>Oxalobacteraceae</taxon>
        <taxon>Telluria group</taxon>
        <taxon>Massilia</taxon>
    </lineage>
</organism>
<evidence type="ECO:0000256" key="14">
    <source>
        <dbReference type="ARBA" id="ARBA00024827"/>
    </source>
</evidence>
<protein>
    <recommendedName>
        <fullName evidence="5">Oxygen sensor histidine kinase NreB</fullName>
        <ecNumber evidence="4">2.7.13.3</ecNumber>
    </recommendedName>
    <alternativeName>
        <fullName evidence="15">Nitrogen regulation protein B</fullName>
    </alternativeName>
</protein>
<dbReference type="Gene3D" id="1.20.5.1930">
    <property type="match status" value="1"/>
</dbReference>
<evidence type="ECO:0000256" key="13">
    <source>
        <dbReference type="ARBA" id="ARBA00023014"/>
    </source>
</evidence>
<feature type="domain" description="Histidine kinase" evidence="17">
    <location>
        <begin position="215"/>
        <end position="302"/>
    </location>
</feature>
<dbReference type="InterPro" id="IPR036890">
    <property type="entry name" value="HATPase_C_sf"/>
</dbReference>
<dbReference type="EMBL" id="JANUGV010000001">
    <property type="protein sequence ID" value="MCS0608033.1"/>
    <property type="molecule type" value="Genomic_DNA"/>
</dbReference>
<feature type="chain" id="PRO_5046467609" description="Oxygen sensor histidine kinase NreB" evidence="16">
    <location>
        <begin position="25"/>
        <end position="307"/>
    </location>
</feature>
<evidence type="ECO:0000256" key="15">
    <source>
        <dbReference type="ARBA" id="ARBA00030800"/>
    </source>
</evidence>
<dbReference type="EC" id="2.7.13.3" evidence="4"/>
<dbReference type="Proteomes" id="UP001205861">
    <property type="component" value="Unassembled WGS sequence"/>
</dbReference>
<dbReference type="PROSITE" id="PS50109">
    <property type="entry name" value="HIS_KIN"/>
    <property type="match status" value="1"/>
</dbReference>
<evidence type="ECO:0000256" key="3">
    <source>
        <dbReference type="ARBA" id="ARBA00004496"/>
    </source>
</evidence>
<evidence type="ECO:0000256" key="7">
    <source>
        <dbReference type="ARBA" id="ARBA00022490"/>
    </source>
</evidence>
<comment type="catalytic activity">
    <reaction evidence="1">
        <text>ATP + protein L-histidine = ADP + protein N-phospho-L-histidine.</text>
        <dbReference type="EC" id="2.7.13.3"/>
    </reaction>
</comment>
<keyword evidence="6" id="KW-0004">4Fe-4S</keyword>
<evidence type="ECO:0000256" key="1">
    <source>
        <dbReference type="ARBA" id="ARBA00000085"/>
    </source>
</evidence>
<keyword evidence="8" id="KW-0808">Transferase</keyword>
<name>A0ABT2BHP7_9BURK</name>
<keyword evidence="10 18" id="KW-0418">Kinase</keyword>
<evidence type="ECO:0000256" key="10">
    <source>
        <dbReference type="ARBA" id="ARBA00022777"/>
    </source>
</evidence>
<comment type="caution">
    <text evidence="18">The sequence shown here is derived from an EMBL/GenBank/DDBJ whole genome shotgun (WGS) entry which is preliminary data.</text>
</comment>
<gene>
    <name evidence="18" type="ORF">NX773_07645</name>
</gene>
<evidence type="ECO:0000259" key="17">
    <source>
        <dbReference type="PROSITE" id="PS50109"/>
    </source>
</evidence>
<sequence>MANLSHRTVCLPALLCLAWSDAQASTWEVPSAAGACLLWVVALASACCLLLRRSFRIEEEVERLRSKLYAEQQQRADTEAALSETHAVLARLVQQQGRERDTERGRIARDIHDDLGQTLLALRIDVSLLQVSTKGLHPAIHDKLGTLAGTLDHALRSLRAVLNDLRPLALGEGLCGAMQRQVREFSRLSGITHEFIADEHALELAQREPALDVVLYRVLQESLTNVARHSHASKVWVRVACEEGCVCLRIQDNGVGMPTDPVHYGCGLAGMRERISAVGGDLLVESAPDAGTLLALSLPLAHETVVR</sequence>
<feature type="signal peptide" evidence="16">
    <location>
        <begin position="1"/>
        <end position="24"/>
    </location>
</feature>
<dbReference type="InterPro" id="IPR003594">
    <property type="entry name" value="HATPase_dom"/>
</dbReference>
<accession>A0ABT2BHP7</accession>
<evidence type="ECO:0000313" key="18">
    <source>
        <dbReference type="EMBL" id="MCS0608033.1"/>
    </source>
</evidence>
<comment type="subcellular location">
    <subcellularLocation>
        <location evidence="3">Cytoplasm</location>
    </subcellularLocation>
</comment>
<dbReference type="InterPro" id="IPR005467">
    <property type="entry name" value="His_kinase_dom"/>
</dbReference>
<dbReference type="InterPro" id="IPR004358">
    <property type="entry name" value="Sig_transdc_His_kin-like_C"/>
</dbReference>
<dbReference type="Pfam" id="PF02518">
    <property type="entry name" value="HATPase_c"/>
    <property type="match status" value="1"/>
</dbReference>
<comment type="cofactor">
    <cofactor evidence="2">
        <name>[4Fe-4S] cluster</name>
        <dbReference type="ChEBI" id="CHEBI:49883"/>
    </cofactor>
</comment>
<evidence type="ECO:0000256" key="8">
    <source>
        <dbReference type="ARBA" id="ARBA00022679"/>
    </source>
</evidence>
<dbReference type="GO" id="GO:0016301">
    <property type="term" value="F:kinase activity"/>
    <property type="evidence" value="ECO:0007669"/>
    <property type="project" value="UniProtKB-KW"/>
</dbReference>
<dbReference type="Gene3D" id="3.30.565.10">
    <property type="entry name" value="Histidine kinase-like ATPase, C-terminal domain"/>
    <property type="match status" value="1"/>
</dbReference>
<dbReference type="InterPro" id="IPR011712">
    <property type="entry name" value="Sig_transdc_His_kin_sub3_dim/P"/>
</dbReference>
<dbReference type="Pfam" id="PF07730">
    <property type="entry name" value="HisKA_3"/>
    <property type="match status" value="1"/>
</dbReference>
<dbReference type="PANTHER" id="PTHR24421">
    <property type="entry name" value="NITRATE/NITRITE SENSOR PROTEIN NARX-RELATED"/>
    <property type="match status" value="1"/>
</dbReference>
<evidence type="ECO:0000313" key="19">
    <source>
        <dbReference type="Proteomes" id="UP001205861"/>
    </source>
</evidence>
<evidence type="ECO:0000256" key="16">
    <source>
        <dbReference type="SAM" id="SignalP"/>
    </source>
</evidence>
<evidence type="ECO:0000256" key="2">
    <source>
        <dbReference type="ARBA" id="ARBA00001966"/>
    </source>
</evidence>
<comment type="function">
    <text evidence="14">Member of the two-component regulatory system NreB/NreC involved in the control of dissimilatory nitrate/nitrite reduction in response to oxygen. NreB functions as a direct oxygen sensor histidine kinase which is autophosphorylated, in the absence of oxygen, probably at the conserved histidine residue, and transfers its phosphate group probably to a conserved aspartate residue of NreC. NreB/NreC activates the expression of the nitrate (narGHJI) and nitrite (nir) reductase operons, as well as the putative nitrate transporter gene narT.</text>
</comment>